<evidence type="ECO:0000256" key="1">
    <source>
        <dbReference type="SAM" id="MobiDB-lite"/>
    </source>
</evidence>
<feature type="region of interest" description="Disordered" evidence="1">
    <location>
        <begin position="386"/>
        <end position="408"/>
    </location>
</feature>
<reference evidence="3" key="2">
    <citation type="journal article" date="2024" name="Plant">
        <title>Genomic evolution and insights into agronomic trait innovations of Sesamum species.</title>
        <authorList>
            <person name="Miao H."/>
            <person name="Wang L."/>
            <person name="Qu L."/>
            <person name="Liu H."/>
            <person name="Sun Y."/>
            <person name="Le M."/>
            <person name="Wang Q."/>
            <person name="Wei S."/>
            <person name="Zheng Y."/>
            <person name="Lin W."/>
            <person name="Duan Y."/>
            <person name="Cao H."/>
            <person name="Xiong S."/>
            <person name="Wang X."/>
            <person name="Wei L."/>
            <person name="Li C."/>
            <person name="Ma Q."/>
            <person name="Ju M."/>
            <person name="Zhao R."/>
            <person name="Li G."/>
            <person name="Mu C."/>
            <person name="Tian Q."/>
            <person name="Mei H."/>
            <person name="Zhang T."/>
            <person name="Gao T."/>
            <person name="Zhang H."/>
        </authorList>
    </citation>
    <scope>NUCLEOTIDE SEQUENCE</scope>
    <source>
        <strain evidence="3">K16</strain>
    </source>
</reference>
<feature type="compositionally biased region" description="Basic and acidic residues" evidence="1">
    <location>
        <begin position="201"/>
        <end position="210"/>
    </location>
</feature>
<dbReference type="SMART" id="SM00239">
    <property type="entry name" value="C2"/>
    <property type="match status" value="1"/>
</dbReference>
<name>A0AAE1X227_9LAMI</name>
<dbReference type="PANTHER" id="PTHR32246:SF103">
    <property type="entry name" value="CALCIUM-DEPENDENT LIPID-BINDING (CALB DOMAIN) FAMILY PROTEIN"/>
    <property type="match status" value="1"/>
</dbReference>
<proteinExistence type="predicted"/>
<gene>
    <name evidence="3" type="ORF">Sango_0751600</name>
</gene>
<feature type="region of interest" description="Disordered" evidence="1">
    <location>
        <begin position="177"/>
        <end position="210"/>
    </location>
</feature>
<evidence type="ECO:0000313" key="4">
    <source>
        <dbReference type="Proteomes" id="UP001289374"/>
    </source>
</evidence>
<comment type="caution">
    <text evidence="3">The sequence shown here is derived from an EMBL/GenBank/DDBJ whole genome shotgun (WGS) entry which is preliminary data.</text>
</comment>
<dbReference type="CDD" id="cd04051">
    <property type="entry name" value="C2_SRC2_like"/>
    <property type="match status" value="1"/>
</dbReference>
<keyword evidence="4" id="KW-1185">Reference proteome</keyword>
<protein>
    <recommendedName>
        <fullName evidence="2">C2 domain-containing protein</fullName>
    </recommendedName>
</protein>
<dbReference type="PANTHER" id="PTHR32246">
    <property type="entry name" value="INGRESSION PROTEIN FIC1"/>
    <property type="match status" value="1"/>
</dbReference>
<dbReference type="Proteomes" id="UP001289374">
    <property type="component" value="Unassembled WGS sequence"/>
</dbReference>
<feature type="compositionally biased region" description="Basic and acidic residues" evidence="1">
    <location>
        <begin position="181"/>
        <end position="194"/>
    </location>
</feature>
<reference evidence="3" key="1">
    <citation type="submission" date="2020-06" db="EMBL/GenBank/DDBJ databases">
        <authorList>
            <person name="Li T."/>
            <person name="Hu X."/>
            <person name="Zhang T."/>
            <person name="Song X."/>
            <person name="Zhang H."/>
            <person name="Dai N."/>
            <person name="Sheng W."/>
            <person name="Hou X."/>
            <person name="Wei L."/>
        </authorList>
    </citation>
    <scope>NUCLEOTIDE SEQUENCE</scope>
    <source>
        <strain evidence="3">K16</strain>
        <tissue evidence="3">Leaf</tissue>
    </source>
</reference>
<feature type="domain" description="C2" evidence="2">
    <location>
        <begin position="13"/>
        <end position="138"/>
    </location>
</feature>
<accession>A0AAE1X227</accession>
<feature type="region of interest" description="Disordered" evidence="1">
    <location>
        <begin position="1"/>
        <end position="22"/>
    </location>
</feature>
<dbReference type="SUPFAM" id="SSF49562">
    <property type="entry name" value="C2 domain (Calcium/lipid-binding domain, CaLB)"/>
    <property type="match status" value="1"/>
</dbReference>
<feature type="region of interest" description="Disordered" evidence="1">
    <location>
        <begin position="325"/>
        <end position="363"/>
    </location>
</feature>
<sequence>MDQPIPNPTPSSTVTESCVSSHTPSSSSAAPFYLLEISLISAQDLAPISKSMQTYAMAWINPNKKHTTRTDQQGNKNPMWNDKFVFRLTHELLHSETATVTVEIYTVSWFRDVLVGMVRVLISDLITPLIRTLQSNTKNTRFVALQVRRPSGTPQGILNMGISLLDSTMRSMPLKNYASRKNAENKVQDSDEKNTNPGDETLQKNEELSDEKRELNAKIHLWRSLSAGSEINNEDFPVKPGSICNGSMVNGSLCNGSIEYGSELCSDIGPSASIVAAEVAKKLQPPPDLMYPSAINTKEAKLQGDHQETGSSILEELTIEEAKAKGYRVASKDRSRRPGGERDGNESELSIVTSGRSRRNPPDGGLFSCFGNAYGIEFTIVCGASKNANSNKSSSSKRKKPPSKANSA</sequence>
<dbReference type="Gene3D" id="2.60.40.150">
    <property type="entry name" value="C2 domain"/>
    <property type="match status" value="1"/>
</dbReference>
<dbReference type="InterPro" id="IPR000008">
    <property type="entry name" value="C2_dom"/>
</dbReference>
<dbReference type="GO" id="GO:0006952">
    <property type="term" value="P:defense response"/>
    <property type="evidence" value="ECO:0007669"/>
    <property type="project" value="InterPro"/>
</dbReference>
<dbReference type="PROSITE" id="PS50004">
    <property type="entry name" value="C2"/>
    <property type="match status" value="1"/>
</dbReference>
<dbReference type="EMBL" id="JACGWL010000004">
    <property type="protein sequence ID" value="KAK4403830.1"/>
    <property type="molecule type" value="Genomic_DNA"/>
</dbReference>
<dbReference type="AlphaFoldDB" id="A0AAE1X227"/>
<organism evidence="3 4">
    <name type="scientific">Sesamum angolense</name>
    <dbReference type="NCBI Taxonomy" id="2727404"/>
    <lineage>
        <taxon>Eukaryota</taxon>
        <taxon>Viridiplantae</taxon>
        <taxon>Streptophyta</taxon>
        <taxon>Embryophyta</taxon>
        <taxon>Tracheophyta</taxon>
        <taxon>Spermatophyta</taxon>
        <taxon>Magnoliopsida</taxon>
        <taxon>eudicotyledons</taxon>
        <taxon>Gunneridae</taxon>
        <taxon>Pentapetalae</taxon>
        <taxon>asterids</taxon>
        <taxon>lamiids</taxon>
        <taxon>Lamiales</taxon>
        <taxon>Pedaliaceae</taxon>
        <taxon>Sesamum</taxon>
    </lineage>
</organism>
<evidence type="ECO:0000313" key="3">
    <source>
        <dbReference type="EMBL" id="KAK4403830.1"/>
    </source>
</evidence>
<evidence type="ECO:0000259" key="2">
    <source>
        <dbReference type="PROSITE" id="PS50004"/>
    </source>
</evidence>
<dbReference type="InterPro" id="IPR035892">
    <property type="entry name" value="C2_domain_sf"/>
</dbReference>
<feature type="compositionally biased region" description="Basic and acidic residues" evidence="1">
    <location>
        <begin position="325"/>
        <end position="345"/>
    </location>
</feature>
<dbReference type="Pfam" id="PF00168">
    <property type="entry name" value="C2"/>
    <property type="match status" value="1"/>
</dbReference>
<dbReference type="InterPro" id="IPR044750">
    <property type="entry name" value="C2_SRC2/BAP"/>
</dbReference>